<feature type="transmembrane region" description="Helical" evidence="2">
    <location>
        <begin position="336"/>
        <end position="355"/>
    </location>
</feature>
<feature type="domain" description="Major facilitator superfamily (MFS) profile" evidence="3">
    <location>
        <begin position="3"/>
        <end position="391"/>
    </location>
</feature>
<organism evidence="4 5">
    <name type="scientific">Desmophyllum pertusum</name>
    <dbReference type="NCBI Taxonomy" id="174260"/>
    <lineage>
        <taxon>Eukaryota</taxon>
        <taxon>Metazoa</taxon>
        <taxon>Cnidaria</taxon>
        <taxon>Anthozoa</taxon>
        <taxon>Hexacorallia</taxon>
        <taxon>Scleractinia</taxon>
        <taxon>Caryophylliina</taxon>
        <taxon>Caryophylliidae</taxon>
        <taxon>Desmophyllum</taxon>
    </lineage>
</organism>
<dbReference type="Proteomes" id="UP001163046">
    <property type="component" value="Unassembled WGS sequence"/>
</dbReference>
<feature type="transmembrane region" description="Helical" evidence="2">
    <location>
        <begin position="70"/>
        <end position="90"/>
    </location>
</feature>
<dbReference type="InterPro" id="IPR036259">
    <property type="entry name" value="MFS_trans_sf"/>
</dbReference>
<dbReference type="GO" id="GO:0016020">
    <property type="term" value="C:membrane"/>
    <property type="evidence" value="ECO:0007669"/>
    <property type="project" value="UniProtKB-SubCell"/>
</dbReference>
<dbReference type="InterPro" id="IPR050327">
    <property type="entry name" value="Proton-linked_MCT"/>
</dbReference>
<accession>A0A9X0A4Y5</accession>
<gene>
    <name evidence="4" type="ORF">OS493_006124</name>
</gene>
<dbReference type="OrthoDB" id="5965490at2759"/>
<dbReference type="InterPro" id="IPR020846">
    <property type="entry name" value="MFS_dom"/>
</dbReference>
<dbReference type="InterPro" id="IPR011701">
    <property type="entry name" value="MFS"/>
</dbReference>
<comment type="caution">
    <text evidence="4">The sequence shown here is derived from an EMBL/GenBank/DDBJ whole genome shotgun (WGS) entry which is preliminary data.</text>
</comment>
<dbReference type="CDD" id="cd17352">
    <property type="entry name" value="MFS_MCT_SLC16"/>
    <property type="match status" value="1"/>
</dbReference>
<feature type="transmembrane region" description="Helical" evidence="2">
    <location>
        <begin position="367"/>
        <end position="389"/>
    </location>
</feature>
<sequence>MVVACVRFGDTFLAGLYGFVFSFGIFFPVFMDYFQESREKTAWVGSLGIALIFFSGHASGALVNRFGCRVTTLLGGFLCALSLGLSSLATNILTLYFTYSVLYGLGTSCVFSASLNIIRKYFKKRQSLATGIVACGAGGGVLILAPLLQTMIDAYGWQTTYRIMAGVVLVLCLSGLTYSPNVQSEETESTSVEVKDKGCHIDVSVWKEPEFVATVLSASVMMFGQYVPQIHLVRYCEDIGITADAASRLFVYYGIASCAGRLVSGRLCDFKKVNKFYVYQVAELIAGTSILVVTMATSYTHVIIFIVIYGFCDGAFITTLNVLLMTCVSPQKVPIAIGWEMQISSFFLASGPPVAGLMADSLNSYTHAFYMAGAVVIAGACIPFLLLCIKGRKPGRDRWATLGPNEELADAPDWRRSIVYMIEEKTTSDSSAAHKG</sequence>
<protein>
    <recommendedName>
        <fullName evidence="3">Major facilitator superfamily (MFS) profile domain-containing protein</fullName>
    </recommendedName>
</protein>
<dbReference type="Pfam" id="PF07690">
    <property type="entry name" value="MFS_1"/>
    <property type="match status" value="1"/>
</dbReference>
<dbReference type="PROSITE" id="PS50850">
    <property type="entry name" value="MFS"/>
    <property type="match status" value="1"/>
</dbReference>
<feature type="transmembrane region" description="Helical" evidence="2">
    <location>
        <begin position="12"/>
        <end position="31"/>
    </location>
</feature>
<reference evidence="4" key="1">
    <citation type="submission" date="2023-01" db="EMBL/GenBank/DDBJ databases">
        <title>Genome assembly of the deep-sea coral Lophelia pertusa.</title>
        <authorList>
            <person name="Herrera S."/>
            <person name="Cordes E."/>
        </authorList>
    </citation>
    <scope>NUCLEOTIDE SEQUENCE</scope>
    <source>
        <strain evidence="4">USNM1676648</strain>
        <tissue evidence="4">Polyp</tissue>
    </source>
</reference>
<comment type="subcellular location">
    <subcellularLocation>
        <location evidence="1">Membrane</location>
        <topology evidence="1">Multi-pass membrane protein</topology>
    </subcellularLocation>
</comment>
<feature type="transmembrane region" description="Helical" evidence="2">
    <location>
        <begin position="43"/>
        <end position="63"/>
    </location>
</feature>
<keyword evidence="2" id="KW-1133">Transmembrane helix</keyword>
<evidence type="ECO:0000256" key="1">
    <source>
        <dbReference type="ARBA" id="ARBA00004141"/>
    </source>
</evidence>
<feature type="transmembrane region" description="Helical" evidence="2">
    <location>
        <begin position="160"/>
        <end position="178"/>
    </location>
</feature>
<dbReference type="GO" id="GO:0022857">
    <property type="term" value="F:transmembrane transporter activity"/>
    <property type="evidence" value="ECO:0007669"/>
    <property type="project" value="InterPro"/>
</dbReference>
<evidence type="ECO:0000256" key="2">
    <source>
        <dbReference type="SAM" id="Phobius"/>
    </source>
</evidence>
<name>A0A9X0A4Y5_9CNID</name>
<feature type="transmembrane region" description="Helical" evidence="2">
    <location>
        <begin position="127"/>
        <end position="148"/>
    </location>
</feature>
<dbReference type="EMBL" id="MU825398">
    <property type="protein sequence ID" value="KAJ7393158.1"/>
    <property type="molecule type" value="Genomic_DNA"/>
</dbReference>
<dbReference type="AlphaFoldDB" id="A0A9X0A4Y5"/>
<dbReference type="Gene3D" id="1.20.1250.20">
    <property type="entry name" value="MFS general substrate transporter like domains"/>
    <property type="match status" value="1"/>
</dbReference>
<feature type="transmembrane region" description="Helical" evidence="2">
    <location>
        <begin position="276"/>
        <end position="296"/>
    </location>
</feature>
<keyword evidence="2" id="KW-0472">Membrane</keyword>
<keyword evidence="2" id="KW-0812">Transmembrane</keyword>
<feature type="transmembrane region" description="Helical" evidence="2">
    <location>
        <begin position="302"/>
        <end position="324"/>
    </location>
</feature>
<proteinExistence type="predicted"/>
<keyword evidence="5" id="KW-1185">Reference proteome</keyword>
<evidence type="ECO:0000313" key="4">
    <source>
        <dbReference type="EMBL" id="KAJ7393158.1"/>
    </source>
</evidence>
<dbReference type="PANTHER" id="PTHR11360:SF251">
    <property type="entry name" value="MAJOR FACILITATOR SUPERFAMILY (MFS) PROFILE DOMAIN-CONTAINING PROTEIN"/>
    <property type="match status" value="1"/>
</dbReference>
<dbReference type="SUPFAM" id="SSF103473">
    <property type="entry name" value="MFS general substrate transporter"/>
    <property type="match status" value="1"/>
</dbReference>
<evidence type="ECO:0000259" key="3">
    <source>
        <dbReference type="PROSITE" id="PS50850"/>
    </source>
</evidence>
<feature type="transmembrane region" description="Helical" evidence="2">
    <location>
        <begin position="96"/>
        <end position="115"/>
    </location>
</feature>
<evidence type="ECO:0000313" key="5">
    <source>
        <dbReference type="Proteomes" id="UP001163046"/>
    </source>
</evidence>
<dbReference type="PANTHER" id="PTHR11360">
    <property type="entry name" value="MONOCARBOXYLATE TRANSPORTER"/>
    <property type="match status" value="1"/>
</dbReference>